<evidence type="ECO:0000313" key="4">
    <source>
        <dbReference type="Proteomes" id="UP000591131"/>
    </source>
</evidence>
<dbReference type="EC" id="3.4.21.62" evidence="2"/>
<name>A0A7J6KKM8_PERCH</name>
<protein>
    <recommendedName>
        <fullName evidence="2">subtilisin</fullName>
        <ecNumber evidence="2">3.4.21.62</ecNumber>
    </recommendedName>
</protein>
<accession>A0A7J6KKM8</accession>
<organism evidence="3 4">
    <name type="scientific">Perkinsus chesapeaki</name>
    <name type="common">Clam parasite</name>
    <name type="synonym">Perkinsus andrewsi</name>
    <dbReference type="NCBI Taxonomy" id="330153"/>
    <lineage>
        <taxon>Eukaryota</taxon>
        <taxon>Sar</taxon>
        <taxon>Alveolata</taxon>
        <taxon>Perkinsozoa</taxon>
        <taxon>Perkinsea</taxon>
        <taxon>Perkinsida</taxon>
        <taxon>Perkinsidae</taxon>
        <taxon>Perkinsus</taxon>
    </lineage>
</organism>
<dbReference type="Proteomes" id="UP000591131">
    <property type="component" value="Unassembled WGS sequence"/>
</dbReference>
<comment type="caution">
    <text evidence="3">The sequence shown here is derived from an EMBL/GenBank/DDBJ whole genome shotgun (WGS) entry which is preliminary data.</text>
</comment>
<feature type="non-terminal residue" evidence="3">
    <location>
        <position position="134"/>
    </location>
</feature>
<dbReference type="GO" id="GO:0004252">
    <property type="term" value="F:serine-type endopeptidase activity"/>
    <property type="evidence" value="ECO:0007669"/>
    <property type="project" value="UniProtKB-EC"/>
</dbReference>
<evidence type="ECO:0000256" key="2">
    <source>
        <dbReference type="ARBA" id="ARBA00023619"/>
    </source>
</evidence>
<dbReference type="OrthoDB" id="206201at2759"/>
<keyword evidence="4" id="KW-1185">Reference proteome</keyword>
<dbReference type="EMBL" id="JAAPAO010002838">
    <property type="protein sequence ID" value="KAF4647121.1"/>
    <property type="molecule type" value="Genomic_DNA"/>
</dbReference>
<dbReference type="SUPFAM" id="SSF52743">
    <property type="entry name" value="Subtilisin-like"/>
    <property type="match status" value="1"/>
</dbReference>
<sequence>AALANISFICSAGDDAKNMSEPGQESYPCQFAAKLESVICVAAAPAIVVTTSWTGAYYRVFGTPMSAAIVAGIVALMKGVASRPLTTREVQFIIRDTSTPGVKSPDGRTKMKFGRVNALRAVEQAIRLRKSDST</sequence>
<evidence type="ECO:0000256" key="1">
    <source>
        <dbReference type="ARBA" id="ARBA00023529"/>
    </source>
</evidence>
<dbReference type="GO" id="GO:0006508">
    <property type="term" value="P:proteolysis"/>
    <property type="evidence" value="ECO:0007669"/>
    <property type="project" value="InterPro"/>
</dbReference>
<dbReference type="InterPro" id="IPR036852">
    <property type="entry name" value="Peptidase_S8/S53_dom_sf"/>
</dbReference>
<dbReference type="Gene3D" id="3.40.50.200">
    <property type="entry name" value="Peptidase S8/S53 domain"/>
    <property type="match status" value="1"/>
</dbReference>
<gene>
    <name evidence="3" type="ORF">FOL47_005055</name>
</gene>
<reference evidence="3 4" key="1">
    <citation type="submission" date="2020-04" db="EMBL/GenBank/DDBJ databases">
        <title>Perkinsus chesapeaki whole genome sequence.</title>
        <authorList>
            <person name="Bogema D.R."/>
        </authorList>
    </citation>
    <scope>NUCLEOTIDE SEQUENCE [LARGE SCALE GENOMIC DNA]</scope>
    <source>
        <strain evidence="3">ATCC PRA-425</strain>
    </source>
</reference>
<comment type="catalytic activity">
    <reaction evidence="1">
        <text>Hydrolysis of proteins with broad specificity for peptide bonds, and a preference for a large uncharged residue in P1. Hydrolyzes peptide amides.</text>
        <dbReference type="EC" id="3.4.21.62"/>
    </reaction>
</comment>
<evidence type="ECO:0000313" key="3">
    <source>
        <dbReference type="EMBL" id="KAF4647121.1"/>
    </source>
</evidence>
<dbReference type="AlphaFoldDB" id="A0A7J6KKM8"/>
<proteinExistence type="predicted"/>